<feature type="region of interest" description="Disordered" evidence="1">
    <location>
        <begin position="25"/>
        <end position="161"/>
    </location>
</feature>
<feature type="compositionally biased region" description="Basic residues" evidence="1">
    <location>
        <begin position="50"/>
        <end position="67"/>
    </location>
</feature>
<sequence>AAEDQPQPVVRRERRGGRRLLHVGLRQLEDPAHHPLPAQQPRARGSGHDRRVRARRPALRRHQRRPAVHVQRGGLVRDHVQGPGRGGPLLGGAHRRRRGGPVRLAEGPLRPVLAGRAGGHGRGLRPPRQGTRVAGDAGDAHDEEARHRRAARGGRRRPRRL</sequence>
<reference evidence="2" key="1">
    <citation type="submission" date="2020-02" db="EMBL/GenBank/DDBJ databases">
        <authorList>
            <person name="Meier V. D."/>
        </authorList>
    </citation>
    <scope>NUCLEOTIDE SEQUENCE</scope>
    <source>
        <strain evidence="2">AVDCRST_MAG85</strain>
    </source>
</reference>
<dbReference type="AlphaFoldDB" id="A0A6J4RNB6"/>
<accession>A0A6J4RNB6</accession>
<feature type="non-terminal residue" evidence="2">
    <location>
        <position position="161"/>
    </location>
</feature>
<dbReference type="GO" id="GO:0008168">
    <property type="term" value="F:methyltransferase activity"/>
    <property type="evidence" value="ECO:0007669"/>
    <property type="project" value="UniProtKB-KW"/>
</dbReference>
<dbReference type="EMBL" id="CADCVT010000051">
    <property type="protein sequence ID" value="CAA9477805.1"/>
    <property type="molecule type" value="Genomic_DNA"/>
</dbReference>
<gene>
    <name evidence="2" type="ORF">AVDCRST_MAG85-459</name>
</gene>
<organism evidence="2">
    <name type="scientific">uncultured Solirubrobacteraceae bacterium</name>
    <dbReference type="NCBI Taxonomy" id="1162706"/>
    <lineage>
        <taxon>Bacteria</taxon>
        <taxon>Bacillati</taxon>
        <taxon>Actinomycetota</taxon>
        <taxon>Thermoleophilia</taxon>
        <taxon>Solirubrobacterales</taxon>
        <taxon>Solirubrobacteraceae</taxon>
        <taxon>environmental samples</taxon>
    </lineage>
</organism>
<feature type="compositionally biased region" description="Low complexity" evidence="1">
    <location>
        <begin position="124"/>
        <end position="137"/>
    </location>
</feature>
<feature type="non-terminal residue" evidence="2">
    <location>
        <position position="1"/>
    </location>
</feature>
<feature type="compositionally biased region" description="Basic residues" evidence="1">
    <location>
        <begin position="147"/>
        <end position="161"/>
    </location>
</feature>
<protein>
    <submittedName>
        <fullName evidence="2">3-demethylubiquinone-9 3-methyltransferase</fullName>
    </submittedName>
</protein>
<proteinExistence type="predicted"/>
<evidence type="ECO:0000256" key="1">
    <source>
        <dbReference type="SAM" id="MobiDB-lite"/>
    </source>
</evidence>
<keyword evidence="2" id="KW-0830">Ubiquinone</keyword>
<name>A0A6J4RNB6_9ACTN</name>
<dbReference type="GO" id="GO:0032259">
    <property type="term" value="P:methylation"/>
    <property type="evidence" value="ECO:0007669"/>
    <property type="project" value="UniProtKB-KW"/>
</dbReference>
<keyword evidence="2" id="KW-0489">Methyltransferase</keyword>
<evidence type="ECO:0000313" key="2">
    <source>
        <dbReference type="EMBL" id="CAA9477805.1"/>
    </source>
</evidence>
<keyword evidence="2" id="KW-0808">Transferase</keyword>